<dbReference type="Pfam" id="PF01590">
    <property type="entry name" value="GAF"/>
    <property type="match status" value="1"/>
</dbReference>
<evidence type="ECO:0000313" key="6">
    <source>
        <dbReference type="Proteomes" id="UP001595555"/>
    </source>
</evidence>
<evidence type="ECO:0000256" key="3">
    <source>
        <dbReference type="SAM" id="Coils"/>
    </source>
</evidence>
<dbReference type="InterPro" id="IPR003018">
    <property type="entry name" value="GAF"/>
</dbReference>
<dbReference type="Gene3D" id="2.40.30.170">
    <property type="match status" value="1"/>
</dbReference>
<protein>
    <submittedName>
        <fullName evidence="5">Efflux RND transporter periplasmic adaptor subunit</fullName>
    </submittedName>
</protein>
<comment type="subcellular location">
    <subcellularLocation>
        <location evidence="1">Cell envelope</location>
    </subcellularLocation>
</comment>
<evidence type="ECO:0000256" key="1">
    <source>
        <dbReference type="ARBA" id="ARBA00004196"/>
    </source>
</evidence>
<comment type="caution">
    <text evidence="5">The sequence shown here is derived from an EMBL/GenBank/DDBJ whole genome shotgun (WGS) entry which is preliminary data.</text>
</comment>
<dbReference type="EMBL" id="JBHRTF010000003">
    <property type="protein sequence ID" value="MFC3115168.1"/>
    <property type="molecule type" value="Genomic_DNA"/>
</dbReference>
<reference evidence="6" key="1">
    <citation type="journal article" date="2019" name="Int. J. Syst. Evol. Microbiol.">
        <title>The Global Catalogue of Microorganisms (GCM) 10K type strain sequencing project: providing services to taxonomists for standard genome sequencing and annotation.</title>
        <authorList>
            <consortium name="The Broad Institute Genomics Platform"/>
            <consortium name="The Broad Institute Genome Sequencing Center for Infectious Disease"/>
            <person name="Wu L."/>
            <person name="Ma J."/>
        </authorList>
    </citation>
    <scope>NUCLEOTIDE SEQUENCE [LARGE SCALE GENOMIC DNA]</scope>
    <source>
        <strain evidence="6">KCTC 52237</strain>
    </source>
</reference>
<evidence type="ECO:0000256" key="2">
    <source>
        <dbReference type="ARBA" id="ARBA00023054"/>
    </source>
</evidence>
<dbReference type="Gene3D" id="2.40.50.100">
    <property type="match status" value="1"/>
</dbReference>
<proteinExistence type="predicted"/>
<sequence>MHSFNNRLKAWLATQCQMLGDVSAAILVQLNEGTAHTIAKWPNADAPGEPLQLLLTRAIAKQRLQLEQLNEESYRFAQPLMIDGVFWGVIALEIRLADKKALTAALKEIKLGQFWLQFLLHQQSPANEQQPPVQALSSSAHAAQASDQLSVALQLAVKLLKENSLQEVAISLVNTLASQLGALRVSLGLIHKQHLKLQAVSNSANFDSRTQAMQAVNQAMQEALEQGMSVTYSLQADSQTGGLLVRAHQQLLQLQQVQAVSSFPLRKNDRLLGVLTIELDKHAQLSAEQQAFIDTALPLCGGVIALWQDASAGVSQRFAQWLGARVQRWLGGENWLGRSVAVGLALLLVAMFIPATYRVTADAVLQATEKYLVVAPHDGYLGEVLVRPGDSVKKSSPLASLKDDDLLLERRKLASQVQRYRQAYDAALANADRVEAAIANAQMDQASIQLRLIEQQLQRTKLLAPIDGILVSDDISQKQGAPLKQGDLLFELAAANEYRVQMFVDERDIAAIAAGQSAHVKFTSLPNQLFAAQVKTITPISEVREGRNYFRVELLLVGSDAQTALEILRPGMTGSGKIHTGKRALGWIWFHDLWYWLRLNLW</sequence>
<organism evidence="5 6">
    <name type="scientific">Cellvibrio fontiphilus</name>
    <dbReference type="NCBI Taxonomy" id="1815559"/>
    <lineage>
        <taxon>Bacteria</taxon>
        <taxon>Pseudomonadati</taxon>
        <taxon>Pseudomonadota</taxon>
        <taxon>Gammaproteobacteria</taxon>
        <taxon>Cellvibrionales</taxon>
        <taxon>Cellvibrionaceae</taxon>
        <taxon>Cellvibrio</taxon>
    </lineage>
</organism>
<dbReference type="RefSeq" id="WP_378117215.1">
    <property type="nucleotide sequence ID" value="NZ_JBHRTF010000003.1"/>
</dbReference>
<dbReference type="PANTHER" id="PTHR32347">
    <property type="entry name" value="EFFLUX SYSTEM COMPONENT YKNX-RELATED"/>
    <property type="match status" value="1"/>
</dbReference>
<keyword evidence="2 3" id="KW-0175">Coiled coil</keyword>
<dbReference type="Gene3D" id="3.30.450.40">
    <property type="match status" value="1"/>
</dbReference>
<gene>
    <name evidence="5" type="ORF">ACFODX_06335</name>
</gene>
<dbReference type="SUPFAM" id="SSF111369">
    <property type="entry name" value="HlyD-like secretion proteins"/>
    <property type="match status" value="1"/>
</dbReference>
<evidence type="ECO:0000313" key="5">
    <source>
        <dbReference type="EMBL" id="MFC3115168.1"/>
    </source>
</evidence>
<dbReference type="PANTHER" id="PTHR32347:SF23">
    <property type="entry name" value="BLL5650 PROTEIN"/>
    <property type="match status" value="1"/>
</dbReference>
<dbReference type="InterPro" id="IPR050465">
    <property type="entry name" value="UPF0194_transport"/>
</dbReference>
<dbReference type="InterPro" id="IPR029016">
    <property type="entry name" value="GAF-like_dom_sf"/>
</dbReference>
<dbReference type="Proteomes" id="UP001595555">
    <property type="component" value="Unassembled WGS sequence"/>
</dbReference>
<keyword evidence="6" id="KW-1185">Reference proteome</keyword>
<accession>A0ABV7FEJ8</accession>
<feature type="coiled-coil region" evidence="3">
    <location>
        <begin position="410"/>
        <end position="463"/>
    </location>
</feature>
<feature type="domain" description="GAF" evidence="4">
    <location>
        <begin position="165"/>
        <end position="295"/>
    </location>
</feature>
<name>A0ABV7FEJ8_9GAMM</name>
<dbReference type="SUPFAM" id="SSF55781">
    <property type="entry name" value="GAF domain-like"/>
    <property type="match status" value="1"/>
</dbReference>
<evidence type="ECO:0000259" key="4">
    <source>
        <dbReference type="Pfam" id="PF01590"/>
    </source>
</evidence>